<dbReference type="AlphaFoldDB" id="J0D2Q6"/>
<keyword evidence="1" id="KW-0732">Signal</keyword>
<evidence type="ECO:0000313" key="3">
    <source>
        <dbReference type="Proteomes" id="UP000006514"/>
    </source>
</evidence>
<gene>
    <name evidence="2" type="ORF">AURDEDRAFT_138649</name>
</gene>
<dbReference type="InParanoid" id="J0D2Q6"/>
<dbReference type="Proteomes" id="UP000006514">
    <property type="component" value="Unassembled WGS sequence"/>
</dbReference>
<feature type="signal peptide" evidence="1">
    <location>
        <begin position="1"/>
        <end position="20"/>
    </location>
</feature>
<feature type="chain" id="PRO_5003732518" evidence="1">
    <location>
        <begin position="21"/>
        <end position="197"/>
    </location>
</feature>
<protein>
    <submittedName>
        <fullName evidence="2">Uncharacterized protein</fullName>
    </submittedName>
</protein>
<evidence type="ECO:0000256" key="1">
    <source>
        <dbReference type="SAM" id="SignalP"/>
    </source>
</evidence>
<accession>J0D2Q6</accession>
<reference evidence="3" key="1">
    <citation type="journal article" date="2012" name="Science">
        <title>The Paleozoic origin of enzymatic lignin decomposition reconstructed from 31 fungal genomes.</title>
        <authorList>
            <person name="Floudas D."/>
            <person name="Binder M."/>
            <person name="Riley R."/>
            <person name="Barry K."/>
            <person name="Blanchette R.A."/>
            <person name="Henrissat B."/>
            <person name="Martinez A.T."/>
            <person name="Otillar R."/>
            <person name="Spatafora J.W."/>
            <person name="Yadav J.S."/>
            <person name="Aerts A."/>
            <person name="Benoit I."/>
            <person name="Boyd A."/>
            <person name="Carlson A."/>
            <person name="Copeland A."/>
            <person name="Coutinho P.M."/>
            <person name="de Vries R.P."/>
            <person name="Ferreira P."/>
            <person name="Findley K."/>
            <person name="Foster B."/>
            <person name="Gaskell J."/>
            <person name="Glotzer D."/>
            <person name="Gorecki P."/>
            <person name="Heitman J."/>
            <person name="Hesse C."/>
            <person name="Hori C."/>
            <person name="Igarashi K."/>
            <person name="Jurgens J.A."/>
            <person name="Kallen N."/>
            <person name="Kersten P."/>
            <person name="Kohler A."/>
            <person name="Kuees U."/>
            <person name="Kumar T.K.A."/>
            <person name="Kuo A."/>
            <person name="LaButti K."/>
            <person name="Larrondo L.F."/>
            <person name="Lindquist E."/>
            <person name="Ling A."/>
            <person name="Lombard V."/>
            <person name="Lucas S."/>
            <person name="Lundell T."/>
            <person name="Martin R."/>
            <person name="McLaughlin D.J."/>
            <person name="Morgenstern I."/>
            <person name="Morin E."/>
            <person name="Murat C."/>
            <person name="Nagy L.G."/>
            <person name="Nolan M."/>
            <person name="Ohm R.A."/>
            <person name="Patyshakuliyeva A."/>
            <person name="Rokas A."/>
            <person name="Ruiz-Duenas F.J."/>
            <person name="Sabat G."/>
            <person name="Salamov A."/>
            <person name="Samejima M."/>
            <person name="Schmutz J."/>
            <person name="Slot J.C."/>
            <person name="St John F."/>
            <person name="Stenlid J."/>
            <person name="Sun H."/>
            <person name="Sun S."/>
            <person name="Syed K."/>
            <person name="Tsang A."/>
            <person name="Wiebenga A."/>
            <person name="Young D."/>
            <person name="Pisabarro A."/>
            <person name="Eastwood D.C."/>
            <person name="Martin F."/>
            <person name="Cullen D."/>
            <person name="Grigoriev I.V."/>
            <person name="Hibbett D.S."/>
        </authorList>
    </citation>
    <scope>NUCLEOTIDE SEQUENCE [LARGE SCALE GENOMIC DNA]</scope>
    <source>
        <strain evidence="3">TFB10046</strain>
    </source>
</reference>
<evidence type="ECO:0000313" key="2">
    <source>
        <dbReference type="EMBL" id="EJD41356.1"/>
    </source>
</evidence>
<dbReference type="EMBL" id="JH687793">
    <property type="protein sequence ID" value="EJD41356.1"/>
    <property type="molecule type" value="Genomic_DNA"/>
</dbReference>
<keyword evidence="3" id="KW-1185">Reference proteome</keyword>
<dbReference type="KEGG" id="adl:AURDEDRAFT_138649"/>
<organism evidence="2 3">
    <name type="scientific">Auricularia subglabra (strain TFB-10046 / SS5)</name>
    <name type="common">White-rot fungus</name>
    <name type="synonym">Auricularia delicata (strain TFB10046)</name>
    <dbReference type="NCBI Taxonomy" id="717982"/>
    <lineage>
        <taxon>Eukaryota</taxon>
        <taxon>Fungi</taxon>
        <taxon>Dikarya</taxon>
        <taxon>Basidiomycota</taxon>
        <taxon>Agaricomycotina</taxon>
        <taxon>Agaricomycetes</taxon>
        <taxon>Auriculariales</taxon>
        <taxon>Auriculariaceae</taxon>
        <taxon>Auricularia</taxon>
    </lineage>
</organism>
<sequence length="197" mass="19230">MKLSVVSLLLSLSCVLFALAAPAVQTKEVAVDKRQLGGITDILGLLSGATSALAPLLGLLGGLAGGGTTAPPSTGGGTTPSPADILSEITSIIAGLTSSLGGILPIGNAPTSSQDDVAQAVGDIVNSVGKAVSTLPVSLINLLAVVNLDINVTLLLTQLNVVISGILSLVTPIVSLLTTLPSGGLGLDSVLGLLGLL</sequence>
<proteinExistence type="predicted"/>
<name>J0D2Q6_AURST</name>